<evidence type="ECO:0000313" key="2">
    <source>
        <dbReference type="Proteomes" id="UP000028999"/>
    </source>
</evidence>
<dbReference type="PaxDb" id="3708-A0A078HGF7"/>
<accession>A0A078HGF7</accession>
<dbReference type="Gramene" id="CDY37425">
    <property type="protein sequence ID" value="CDY37425"/>
    <property type="gene ID" value="GSBRNA2T00064002001"/>
</dbReference>
<dbReference type="Proteomes" id="UP000028999">
    <property type="component" value="Unassembled WGS sequence"/>
</dbReference>
<keyword evidence="2" id="KW-1185">Reference proteome</keyword>
<organism evidence="1 2">
    <name type="scientific">Brassica napus</name>
    <name type="common">Rape</name>
    <dbReference type="NCBI Taxonomy" id="3708"/>
    <lineage>
        <taxon>Eukaryota</taxon>
        <taxon>Viridiplantae</taxon>
        <taxon>Streptophyta</taxon>
        <taxon>Embryophyta</taxon>
        <taxon>Tracheophyta</taxon>
        <taxon>Spermatophyta</taxon>
        <taxon>Magnoliopsida</taxon>
        <taxon>eudicotyledons</taxon>
        <taxon>Gunneridae</taxon>
        <taxon>Pentapetalae</taxon>
        <taxon>rosids</taxon>
        <taxon>malvids</taxon>
        <taxon>Brassicales</taxon>
        <taxon>Brassicaceae</taxon>
        <taxon>Brassiceae</taxon>
        <taxon>Brassica</taxon>
    </lineage>
</organism>
<evidence type="ECO:0000313" key="1">
    <source>
        <dbReference type="EMBL" id="CDY37425.1"/>
    </source>
</evidence>
<sequence length="147" mass="16514">MCLFSKEIRSPCSSFTSSHLHCNLDDFVTSRSRVVCQEALKMIFISSNIELQIYCLKLVSLRTYECIGSTQSVGELTGSVRLSHVATIPRLTVATAPPLTVDVELIRSVCFLVRSVIKLHYFQSHRYGEGDSCVGFVYGLAVWLRFQ</sequence>
<dbReference type="EMBL" id="LK032400">
    <property type="protein sequence ID" value="CDY37425.1"/>
    <property type="molecule type" value="Genomic_DNA"/>
</dbReference>
<gene>
    <name evidence="1" type="primary">BnaC08g45630D</name>
    <name evidence="1" type="ORF">GSBRNA2T00064002001</name>
</gene>
<dbReference type="AlphaFoldDB" id="A0A078HGF7"/>
<name>A0A078HGF7_BRANA</name>
<protein>
    <submittedName>
        <fullName evidence="1">BnaC08g45630D protein</fullName>
    </submittedName>
</protein>
<reference evidence="1 2" key="1">
    <citation type="journal article" date="2014" name="Science">
        <title>Plant genetics. Early allopolyploid evolution in the post-Neolithic Brassica napus oilseed genome.</title>
        <authorList>
            <person name="Chalhoub B."/>
            <person name="Denoeud F."/>
            <person name="Liu S."/>
            <person name="Parkin I.A."/>
            <person name="Tang H."/>
            <person name="Wang X."/>
            <person name="Chiquet J."/>
            <person name="Belcram H."/>
            <person name="Tong C."/>
            <person name="Samans B."/>
            <person name="Correa M."/>
            <person name="Da Silva C."/>
            <person name="Just J."/>
            <person name="Falentin C."/>
            <person name="Koh C.S."/>
            <person name="Le Clainche I."/>
            <person name="Bernard M."/>
            <person name="Bento P."/>
            <person name="Noel B."/>
            <person name="Labadie K."/>
            <person name="Alberti A."/>
            <person name="Charles M."/>
            <person name="Arnaud D."/>
            <person name="Guo H."/>
            <person name="Daviaud C."/>
            <person name="Alamery S."/>
            <person name="Jabbari K."/>
            <person name="Zhao M."/>
            <person name="Edger P.P."/>
            <person name="Chelaifa H."/>
            <person name="Tack D."/>
            <person name="Lassalle G."/>
            <person name="Mestiri I."/>
            <person name="Schnel N."/>
            <person name="Le Paslier M.C."/>
            <person name="Fan G."/>
            <person name="Renault V."/>
            <person name="Bayer P.E."/>
            <person name="Golicz A.A."/>
            <person name="Manoli S."/>
            <person name="Lee T.H."/>
            <person name="Thi V.H."/>
            <person name="Chalabi S."/>
            <person name="Hu Q."/>
            <person name="Fan C."/>
            <person name="Tollenaere R."/>
            <person name="Lu Y."/>
            <person name="Battail C."/>
            <person name="Shen J."/>
            <person name="Sidebottom C.H."/>
            <person name="Wang X."/>
            <person name="Canaguier A."/>
            <person name="Chauveau A."/>
            <person name="Berard A."/>
            <person name="Deniot G."/>
            <person name="Guan M."/>
            <person name="Liu Z."/>
            <person name="Sun F."/>
            <person name="Lim Y.P."/>
            <person name="Lyons E."/>
            <person name="Town C.D."/>
            <person name="Bancroft I."/>
            <person name="Wang X."/>
            <person name="Meng J."/>
            <person name="Ma J."/>
            <person name="Pires J.C."/>
            <person name="King G.J."/>
            <person name="Brunel D."/>
            <person name="Delourme R."/>
            <person name="Renard M."/>
            <person name="Aury J.M."/>
            <person name="Adams K.L."/>
            <person name="Batley J."/>
            <person name="Snowdon R.J."/>
            <person name="Tost J."/>
            <person name="Edwards D."/>
            <person name="Zhou Y."/>
            <person name="Hua W."/>
            <person name="Sharpe A.G."/>
            <person name="Paterson A.H."/>
            <person name="Guan C."/>
            <person name="Wincker P."/>
        </authorList>
    </citation>
    <scope>NUCLEOTIDE SEQUENCE [LARGE SCALE GENOMIC DNA]</scope>
    <source>
        <strain evidence="2">cv. Darmor-bzh</strain>
    </source>
</reference>
<proteinExistence type="predicted"/>